<feature type="transmembrane region" description="Helical" evidence="5">
    <location>
        <begin position="9"/>
        <end position="29"/>
    </location>
</feature>
<gene>
    <name evidence="6" type="ORF">AFUS01_LOCUS13646</name>
</gene>
<keyword evidence="4 5" id="KW-0472">Membrane</keyword>
<evidence type="ECO:0000256" key="4">
    <source>
        <dbReference type="ARBA" id="ARBA00023136"/>
    </source>
</evidence>
<evidence type="ECO:0000256" key="1">
    <source>
        <dbReference type="ARBA" id="ARBA00004141"/>
    </source>
</evidence>
<feature type="transmembrane region" description="Helical" evidence="5">
    <location>
        <begin position="266"/>
        <end position="289"/>
    </location>
</feature>
<dbReference type="Pfam" id="PF00335">
    <property type="entry name" value="Tetraspanin"/>
    <property type="match status" value="1"/>
</dbReference>
<keyword evidence="3 5" id="KW-1133">Transmembrane helix</keyword>
<comment type="subcellular location">
    <subcellularLocation>
        <location evidence="1">Membrane</location>
        <topology evidence="1">Multi-pass membrane protein</topology>
    </subcellularLocation>
</comment>
<evidence type="ECO:0000313" key="7">
    <source>
        <dbReference type="Proteomes" id="UP000708208"/>
    </source>
</evidence>
<protein>
    <recommendedName>
        <fullName evidence="8">Tetraspanin</fullName>
    </recommendedName>
</protein>
<accession>A0A8J2NY35</accession>
<evidence type="ECO:0000256" key="5">
    <source>
        <dbReference type="SAM" id="Phobius"/>
    </source>
</evidence>
<evidence type="ECO:0000313" key="6">
    <source>
        <dbReference type="EMBL" id="CAG7724639.1"/>
    </source>
</evidence>
<dbReference type="GO" id="GO:0016020">
    <property type="term" value="C:membrane"/>
    <property type="evidence" value="ECO:0007669"/>
    <property type="project" value="UniProtKB-SubCell"/>
</dbReference>
<dbReference type="AlphaFoldDB" id="A0A8J2NY35"/>
<name>A0A8J2NY35_9HEXA</name>
<evidence type="ECO:0008006" key="8">
    <source>
        <dbReference type="Google" id="ProtNLM"/>
    </source>
</evidence>
<dbReference type="EMBL" id="CAJVCH010112083">
    <property type="protein sequence ID" value="CAG7724639.1"/>
    <property type="molecule type" value="Genomic_DNA"/>
</dbReference>
<dbReference type="Proteomes" id="UP000708208">
    <property type="component" value="Unassembled WGS sequence"/>
</dbReference>
<dbReference type="OrthoDB" id="10033535at2759"/>
<dbReference type="CDD" id="cd03127">
    <property type="entry name" value="tetraspanin_LEL"/>
    <property type="match status" value="1"/>
</dbReference>
<proteinExistence type="predicted"/>
<evidence type="ECO:0000256" key="2">
    <source>
        <dbReference type="ARBA" id="ARBA00022692"/>
    </source>
</evidence>
<keyword evidence="7" id="KW-1185">Reference proteome</keyword>
<comment type="caution">
    <text evidence="6">The sequence shown here is derived from an EMBL/GenBank/DDBJ whole genome shotgun (WGS) entry which is preliminary data.</text>
</comment>
<sequence length="385" mass="43728">MVSIFKTSCFIFWLIWMSTLSFLFGIRYIQSRYSYLEIEETSGTLMTVACIATIVMAILGCCCVKFDVMHICCAAWYIGLTFFGIVIVCVLVMNSLKSSTSGTIVNEVDLLQKIIKEYKSSKTISYFLYHTQLTFKCCGIVGFKDYRAFILKNSTRQDVPYSCCRQPVLDSHGHALCTDIDTGKRTSLTDIYLTYPPTPEYLPKNYKAGSNILTKYYGANYLTAEPEQFQDVNLKLPVNETKAKSFYITGCYEHLRANSQNLHDTYFEFCLVLMAASVLMAILFIRNCLKARRLRKDRMKEMIEGSVSATEAPKASTSGEFSEEEQQQILHELTNVTSTITGQYYPPGPNFVTPRSLGELRGFLHSCLAANHLKEINCDLQRNRL</sequence>
<dbReference type="InterPro" id="IPR018499">
    <property type="entry name" value="Tetraspanin/Peripherin"/>
</dbReference>
<organism evidence="6 7">
    <name type="scientific">Allacma fusca</name>
    <dbReference type="NCBI Taxonomy" id="39272"/>
    <lineage>
        <taxon>Eukaryota</taxon>
        <taxon>Metazoa</taxon>
        <taxon>Ecdysozoa</taxon>
        <taxon>Arthropoda</taxon>
        <taxon>Hexapoda</taxon>
        <taxon>Collembola</taxon>
        <taxon>Symphypleona</taxon>
        <taxon>Sminthuridae</taxon>
        <taxon>Allacma</taxon>
    </lineage>
</organism>
<feature type="transmembrane region" description="Helical" evidence="5">
    <location>
        <begin position="41"/>
        <end position="62"/>
    </location>
</feature>
<keyword evidence="2 5" id="KW-0812">Transmembrane</keyword>
<feature type="transmembrane region" description="Helical" evidence="5">
    <location>
        <begin position="74"/>
        <end position="93"/>
    </location>
</feature>
<reference evidence="6" key="1">
    <citation type="submission" date="2021-06" db="EMBL/GenBank/DDBJ databases">
        <authorList>
            <person name="Hodson N. C."/>
            <person name="Mongue J. A."/>
            <person name="Jaron S. K."/>
        </authorList>
    </citation>
    <scope>NUCLEOTIDE SEQUENCE</scope>
</reference>
<evidence type="ECO:0000256" key="3">
    <source>
        <dbReference type="ARBA" id="ARBA00022989"/>
    </source>
</evidence>